<feature type="chain" id="PRO_5003994212" description="Outer membrane protein beta-barrel domain-containing protein" evidence="1">
    <location>
        <begin position="24"/>
        <end position="196"/>
    </location>
</feature>
<reference evidence="2 3" key="1">
    <citation type="submission" date="2012-12" db="EMBL/GenBank/DDBJ databases">
        <title>Genome assembly of Fulvivirga imtechensis AK7.</title>
        <authorList>
            <person name="Nupur N."/>
            <person name="Khatri I."/>
            <person name="Kumar R."/>
            <person name="Subramanian S."/>
            <person name="Pinnaka A."/>
        </authorList>
    </citation>
    <scope>NUCLEOTIDE SEQUENCE [LARGE SCALE GENOMIC DNA]</scope>
    <source>
        <strain evidence="2 3">AK7</strain>
    </source>
</reference>
<dbReference type="OrthoDB" id="978645at2"/>
<gene>
    <name evidence="2" type="ORF">C900_03480</name>
</gene>
<sequence>MKKYYKASGFIVGLLFIASFSNAQKYDQGIGLRIGDPLGVTYKLYLPGYSAVEFNFGTTSRNWHSSYYQDTFNGLNKYDGFRYSGHDVKYTVALQGRYLLHQSFPANVEGRLDWYWGLGGQLRLSKIEYTYFTQEMLLDSDTKTNLDLGPEGILGVEYELQDYPIVGFGEVSLLGEIVDKPFRFRLFAAVGVRYSF</sequence>
<feature type="signal peptide" evidence="1">
    <location>
        <begin position="1"/>
        <end position="23"/>
    </location>
</feature>
<evidence type="ECO:0008006" key="4">
    <source>
        <dbReference type="Google" id="ProtNLM"/>
    </source>
</evidence>
<evidence type="ECO:0000313" key="2">
    <source>
        <dbReference type="EMBL" id="ELR70707.1"/>
    </source>
</evidence>
<organism evidence="2 3">
    <name type="scientific">Fulvivirga imtechensis AK7</name>
    <dbReference type="NCBI Taxonomy" id="1237149"/>
    <lineage>
        <taxon>Bacteria</taxon>
        <taxon>Pseudomonadati</taxon>
        <taxon>Bacteroidota</taxon>
        <taxon>Cytophagia</taxon>
        <taxon>Cytophagales</taxon>
        <taxon>Fulvivirgaceae</taxon>
        <taxon>Fulvivirga</taxon>
    </lineage>
</organism>
<name>L8JTS8_9BACT</name>
<keyword evidence="3" id="KW-1185">Reference proteome</keyword>
<dbReference type="AlphaFoldDB" id="L8JTS8"/>
<evidence type="ECO:0000256" key="1">
    <source>
        <dbReference type="SAM" id="SignalP"/>
    </source>
</evidence>
<dbReference type="STRING" id="1237149.C900_03480"/>
<evidence type="ECO:0000313" key="3">
    <source>
        <dbReference type="Proteomes" id="UP000011135"/>
    </source>
</evidence>
<accession>L8JTS8</accession>
<comment type="caution">
    <text evidence="2">The sequence shown here is derived from an EMBL/GenBank/DDBJ whole genome shotgun (WGS) entry which is preliminary data.</text>
</comment>
<dbReference type="Proteomes" id="UP000011135">
    <property type="component" value="Unassembled WGS sequence"/>
</dbReference>
<dbReference type="EMBL" id="AMZN01000050">
    <property type="protein sequence ID" value="ELR70707.1"/>
    <property type="molecule type" value="Genomic_DNA"/>
</dbReference>
<protein>
    <recommendedName>
        <fullName evidence="4">Outer membrane protein beta-barrel domain-containing protein</fullName>
    </recommendedName>
</protein>
<proteinExistence type="predicted"/>
<keyword evidence="1" id="KW-0732">Signal</keyword>
<dbReference type="RefSeq" id="WP_009580848.1">
    <property type="nucleotide sequence ID" value="NZ_AMZN01000050.1"/>
</dbReference>